<accession>A0A9D2LGR7</accession>
<feature type="compositionally biased region" description="Low complexity" evidence="15">
    <location>
        <begin position="9"/>
        <end position="23"/>
    </location>
</feature>
<evidence type="ECO:0000256" key="3">
    <source>
        <dbReference type="ARBA" id="ARBA00012211"/>
    </source>
</evidence>
<dbReference type="InterPro" id="IPR036565">
    <property type="entry name" value="Mur-like_cat_sf"/>
</dbReference>
<keyword evidence="10 14" id="KW-0573">Peptidoglycan synthesis</keyword>
<dbReference type="NCBIfam" id="TIGR01082">
    <property type="entry name" value="murC"/>
    <property type="match status" value="1"/>
</dbReference>
<evidence type="ECO:0000256" key="12">
    <source>
        <dbReference type="ARBA" id="ARBA00023316"/>
    </source>
</evidence>
<dbReference type="Gene3D" id="3.90.190.20">
    <property type="entry name" value="Mur ligase, C-terminal domain"/>
    <property type="match status" value="1"/>
</dbReference>
<dbReference type="InterPro" id="IPR036615">
    <property type="entry name" value="Mur_ligase_C_dom_sf"/>
</dbReference>
<dbReference type="InterPro" id="IPR013221">
    <property type="entry name" value="Mur_ligase_cen"/>
</dbReference>
<keyword evidence="4 14" id="KW-0963">Cytoplasm</keyword>
<dbReference type="Pfam" id="PF02875">
    <property type="entry name" value="Mur_ligase_C"/>
    <property type="match status" value="1"/>
</dbReference>
<keyword evidence="7 14" id="KW-0547">Nucleotide-binding</keyword>
<dbReference type="HAMAP" id="MF_00046">
    <property type="entry name" value="MurC"/>
    <property type="match status" value="1"/>
</dbReference>
<feature type="region of interest" description="Disordered" evidence="15">
    <location>
        <begin position="1"/>
        <end position="38"/>
    </location>
</feature>
<gene>
    <name evidence="14 19" type="primary">murC</name>
    <name evidence="19" type="ORF">H9786_16080</name>
</gene>
<organism evidence="19 20">
    <name type="scientific">Candidatus Brachybacterium merdavium</name>
    <dbReference type="NCBI Taxonomy" id="2838513"/>
    <lineage>
        <taxon>Bacteria</taxon>
        <taxon>Bacillati</taxon>
        <taxon>Actinomycetota</taxon>
        <taxon>Actinomycetes</taxon>
        <taxon>Micrococcales</taxon>
        <taxon>Dermabacteraceae</taxon>
        <taxon>Brachybacterium</taxon>
    </lineage>
</organism>
<sequence length="528" mass="53071">MSSAAPSAGPVGPTSDGPGSDGPASRVAPRTILRPGDVINQAQWPTDRTVTSVHVIRIGGAGMSAVARLALEAGLAVSGSDSQDGQFIGPLREAGAVIGIGFDPSLLSDQVDVVVVSTAVRADNPEVLEARRRGIPVIHRAAALAGLLAGRELVAVAGTHGKTSTTGMAVMALRGAGADPAWALGAAVPDLGRNAGFAALPAPMPGGAAAARPGRGIAVVEADESDGSFLAFTPRSLVVTNLEADHLDFHGDPVTLTAAFDTLTGQLETDGTLVVCADDPGARALGERAARTGTAVISYGAAADASWRITAERSGASGTEVELDTPHGPLRLELAVAGHHNVLNALGALAAVTAAAPDLDPAALAAGLASFTGASRRFDVAGISGGVTVVDDYAHHPREVAATIEASRAIVEAQQRGGRVLVVFQPHLFSRTRAFAADFAAALSGADRAWVMPVYAAREDPDPSIDATTITDLVAGTVVAALTAAEQVAPQVAAAARPGDLLLMLGAGDVVETTPLVMAALEASGEES</sequence>
<keyword evidence="9 14" id="KW-0133">Cell shape</keyword>
<feature type="domain" description="Mur ligase N-terminal catalytic" evidence="16">
    <location>
        <begin position="53"/>
        <end position="150"/>
    </location>
</feature>
<name>A0A9D2LGR7_9MICO</name>
<evidence type="ECO:0000256" key="1">
    <source>
        <dbReference type="ARBA" id="ARBA00004496"/>
    </source>
</evidence>
<evidence type="ECO:0000313" key="19">
    <source>
        <dbReference type="EMBL" id="HJB12016.1"/>
    </source>
</evidence>
<comment type="caution">
    <text evidence="19">The sequence shown here is derived from an EMBL/GenBank/DDBJ whole genome shotgun (WGS) entry which is preliminary data.</text>
</comment>
<feature type="domain" description="Mur ligase C-terminal" evidence="17">
    <location>
        <begin position="376"/>
        <end position="508"/>
    </location>
</feature>
<evidence type="ECO:0000259" key="17">
    <source>
        <dbReference type="Pfam" id="PF02875"/>
    </source>
</evidence>
<dbReference type="SUPFAM" id="SSF51984">
    <property type="entry name" value="MurCD N-terminal domain"/>
    <property type="match status" value="1"/>
</dbReference>
<keyword evidence="5 14" id="KW-0436">Ligase</keyword>
<evidence type="ECO:0000259" key="16">
    <source>
        <dbReference type="Pfam" id="PF01225"/>
    </source>
</evidence>
<evidence type="ECO:0000259" key="18">
    <source>
        <dbReference type="Pfam" id="PF08245"/>
    </source>
</evidence>
<dbReference type="PANTHER" id="PTHR43445:SF3">
    <property type="entry name" value="UDP-N-ACETYLMURAMATE--L-ALANINE LIGASE"/>
    <property type="match status" value="1"/>
</dbReference>
<proteinExistence type="inferred from homology"/>
<dbReference type="PANTHER" id="PTHR43445">
    <property type="entry name" value="UDP-N-ACETYLMURAMATE--L-ALANINE LIGASE-RELATED"/>
    <property type="match status" value="1"/>
</dbReference>
<dbReference type="AlphaFoldDB" id="A0A9D2LGR7"/>
<dbReference type="GO" id="GO:0008360">
    <property type="term" value="P:regulation of cell shape"/>
    <property type="evidence" value="ECO:0007669"/>
    <property type="project" value="UniProtKB-KW"/>
</dbReference>
<dbReference type="GO" id="GO:0005737">
    <property type="term" value="C:cytoplasm"/>
    <property type="evidence" value="ECO:0007669"/>
    <property type="project" value="UniProtKB-SubCell"/>
</dbReference>
<comment type="pathway">
    <text evidence="2 14">Cell wall biogenesis; peptidoglycan biosynthesis.</text>
</comment>
<evidence type="ECO:0000256" key="15">
    <source>
        <dbReference type="SAM" id="MobiDB-lite"/>
    </source>
</evidence>
<dbReference type="Gene3D" id="3.40.1190.10">
    <property type="entry name" value="Mur-like, catalytic domain"/>
    <property type="match status" value="1"/>
</dbReference>
<dbReference type="InterPro" id="IPR004101">
    <property type="entry name" value="Mur_ligase_C"/>
</dbReference>
<dbReference type="EMBL" id="DWZH01000136">
    <property type="protein sequence ID" value="HJB12016.1"/>
    <property type="molecule type" value="Genomic_DNA"/>
</dbReference>
<dbReference type="GO" id="GO:0051301">
    <property type="term" value="P:cell division"/>
    <property type="evidence" value="ECO:0007669"/>
    <property type="project" value="UniProtKB-KW"/>
</dbReference>
<reference evidence="19" key="1">
    <citation type="journal article" date="2021" name="PeerJ">
        <title>Extensive microbial diversity within the chicken gut microbiome revealed by metagenomics and culture.</title>
        <authorList>
            <person name="Gilroy R."/>
            <person name="Ravi A."/>
            <person name="Getino M."/>
            <person name="Pursley I."/>
            <person name="Horton D.L."/>
            <person name="Alikhan N.F."/>
            <person name="Baker D."/>
            <person name="Gharbi K."/>
            <person name="Hall N."/>
            <person name="Watson M."/>
            <person name="Adriaenssens E.M."/>
            <person name="Foster-Nyarko E."/>
            <person name="Jarju S."/>
            <person name="Secka A."/>
            <person name="Antonio M."/>
            <person name="Oren A."/>
            <person name="Chaudhuri R.R."/>
            <person name="La Ragione R."/>
            <person name="Hildebrand F."/>
            <person name="Pallen M.J."/>
        </authorList>
    </citation>
    <scope>NUCLEOTIDE SEQUENCE</scope>
    <source>
        <strain evidence="19">ChiHjej13B12-24818</strain>
    </source>
</reference>
<evidence type="ECO:0000313" key="20">
    <source>
        <dbReference type="Proteomes" id="UP000823823"/>
    </source>
</evidence>
<comment type="catalytic activity">
    <reaction evidence="13 14">
        <text>UDP-N-acetyl-alpha-D-muramate + L-alanine + ATP = UDP-N-acetyl-alpha-D-muramoyl-L-alanine + ADP + phosphate + H(+)</text>
        <dbReference type="Rhea" id="RHEA:23372"/>
        <dbReference type="ChEBI" id="CHEBI:15378"/>
        <dbReference type="ChEBI" id="CHEBI:30616"/>
        <dbReference type="ChEBI" id="CHEBI:43474"/>
        <dbReference type="ChEBI" id="CHEBI:57972"/>
        <dbReference type="ChEBI" id="CHEBI:70757"/>
        <dbReference type="ChEBI" id="CHEBI:83898"/>
        <dbReference type="ChEBI" id="CHEBI:456216"/>
        <dbReference type="EC" id="6.3.2.8"/>
    </reaction>
</comment>
<dbReference type="InterPro" id="IPR050061">
    <property type="entry name" value="MurCDEF_pg_biosynth"/>
</dbReference>
<evidence type="ECO:0000256" key="2">
    <source>
        <dbReference type="ARBA" id="ARBA00004752"/>
    </source>
</evidence>
<dbReference type="InterPro" id="IPR005758">
    <property type="entry name" value="UDP-N-AcMur_Ala_ligase_MurC"/>
</dbReference>
<dbReference type="GO" id="GO:0009252">
    <property type="term" value="P:peptidoglycan biosynthetic process"/>
    <property type="evidence" value="ECO:0007669"/>
    <property type="project" value="UniProtKB-UniRule"/>
</dbReference>
<keyword evidence="6 14" id="KW-0132">Cell division</keyword>
<keyword evidence="11 14" id="KW-0131">Cell cycle</keyword>
<dbReference type="Proteomes" id="UP000823823">
    <property type="component" value="Unassembled WGS sequence"/>
</dbReference>
<keyword evidence="8 14" id="KW-0067">ATP-binding</keyword>
<dbReference type="EC" id="6.3.2.8" evidence="3 14"/>
<evidence type="ECO:0000256" key="9">
    <source>
        <dbReference type="ARBA" id="ARBA00022960"/>
    </source>
</evidence>
<evidence type="ECO:0000256" key="5">
    <source>
        <dbReference type="ARBA" id="ARBA00022598"/>
    </source>
</evidence>
<reference evidence="19" key="2">
    <citation type="submission" date="2021-04" db="EMBL/GenBank/DDBJ databases">
        <authorList>
            <person name="Gilroy R."/>
        </authorList>
    </citation>
    <scope>NUCLEOTIDE SEQUENCE</scope>
    <source>
        <strain evidence="19">ChiHjej13B12-24818</strain>
    </source>
</reference>
<dbReference type="Gene3D" id="3.40.50.720">
    <property type="entry name" value="NAD(P)-binding Rossmann-like Domain"/>
    <property type="match status" value="1"/>
</dbReference>
<dbReference type="GO" id="GO:0005524">
    <property type="term" value="F:ATP binding"/>
    <property type="evidence" value="ECO:0007669"/>
    <property type="project" value="UniProtKB-UniRule"/>
</dbReference>
<evidence type="ECO:0000256" key="13">
    <source>
        <dbReference type="ARBA" id="ARBA00047833"/>
    </source>
</evidence>
<comment type="subcellular location">
    <subcellularLocation>
        <location evidence="1 14">Cytoplasm</location>
    </subcellularLocation>
</comment>
<dbReference type="InterPro" id="IPR000713">
    <property type="entry name" value="Mur_ligase_N"/>
</dbReference>
<dbReference type="GO" id="GO:0071555">
    <property type="term" value="P:cell wall organization"/>
    <property type="evidence" value="ECO:0007669"/>
    <property type="project" value="UniProtKB-KW"/>
</dbReference>
<evidence type="ECO:0000256" key="7">
    <source>
        <dbReference type="ARBA" id="ARBA00022741"/>
    </source>
</evidence>
<evidence type="ECO:0000256" key="14">
    <source>
        <dbReference type="HAMAP-Rule" id="MF_00046"/>
    </source>
</evidence>
<dbReference type="SUPFAM" id="SSF53623">
    <property type="entry name" value="MurD-like peptide ligases, catalytic domain"/>
    <property type="match status" value="1"/>
</dbReference>
<protein>
    <recommendedName>
        <fullName evidence="3 14">UDP-N-acetylmuramate--L-alanine ligase</fullName>
        <ecNumber evidence="3 14">6.3.2.8</ecNumber>
    </recommendedName>
    <alternativeName>
        <fullName evidence="14">UDP-N-acetylmuramoyl-L-alanine synthetase</fullName>
    </alternativeName>
</protein>
<dbReference type="Pfam" id="PF08245">
    <property type="entry name" value="Mur_ligase_M"/>
    <property type="match status" value="1"/>
</dbReference>
<evidence type="ECO:0000256" key="6">
    <source>
        <dbReference type="ARBA" id="ARBA00022618"/>
    </source>
</evidence>
<dbReference type="GO" id="GO:0008763">
    <property type="term" value="F:UDP-N-acetylmuramate-L-alanine ligase activity"/>
    <property type="evidence" value="ECO:0007669"/>
    <property type="project" value="UniProtKB-UniRule"/>
</dbReference>
<dbReference type="Pfam" id="PF01225">
    <property type="entry name" value="Mur_ligase"/>
    <property type="match status" value="1"/>
</dbReference>
<evidence type="ECO:0000256" key="8">
    <source>
        <dbReference type="ARBA" id="ARBA00022840"/>
    </source>
</evidence>
<comment type="function">
    <text evidence="14">Cell wall formation.</text>
</comment>
<dbReference type="SUPFAM" id="SSF53244">
    <property type="entry name" value="MurD-like peptide ligases, peptide-binding domain"/>
    <property type="match status" value="1"/>
</dbReference>
<evidence type="ECO:0000256" key="11">
    <source>
        <dbReference type="ARBA" id="ARBA00023306"/>
    </source>
</evidence>
<keyword evidence="12 14" id="KW-0961">Cell wall biogenesis/degradation</keyword>
<comment type="similarity">
    <text evidence="14">Belongs to the MurCDEF family.</text>
</comment>
<evidence type="ECO:0000256" key="10">
    <source>
        <dbReference type="ARBA" id="ARBA00022984"/>
    </source>
</evidence>
<evidence type="ECO:0000256" key="4">
    <source>
        <dbReference type="ARBA" id="ARBA00022490"/>
    </source>
</evidence>
<feature type="domain" description="Mur ligase central" evidence="18">
    <location>
        <begin position="156"/>
        <end position="352"/>
    </location>
</feature>
<feature type="binding site" evidence="14">
    <location>
        <begin position="158"/>
        <end position="164"/>
    </location>
    <ligand>
        <name>ATP</name>
        <dbReference type="ChEBI" id="CHEBI:30616"/>
    </ligand>
</feature>